<name>A0A0F4PPF1_9GAMM</name>
<gene>
    <name evidence="7" type="ORF">TW72_10170</name>
</gene>
<dbReference type="GO" id="GO:0050152">
    <property type="term" value="F:omega-amidase activity"/>
    <property type="evidence" value="ECO:0007669"/>
    <property type="project" value="UniProtKB-EC"/>
</dbReference>
<dbReference type="AlphaFoldDB" id="A0A0F4PPF1"/>
<dbReference type="Pfam" id="PF00795">
    <property type="entry name" value="CN_hydrolase"/>
    <property type="match status" value="1"/>
</dbReference>
<dbReference type="RefSeq" id="WP_045979374.1">
    <property type="nucleotide sequence ID" value="NZ_JXXY01000007.1"/>
</dbReference>
<dbReference type="GO" id="GO:0106008">
    <property type="term" value="F:2-oxoglutaramate amidase activity"/>
    <property type="evidence" value="ECO:0007669"/>
    <property type="project" value="TreeGrafter"/>
</dbReference>
<dbReference type="PATRIC" id="fig|151081.8.peg.1872"/>
<evidence type="ECO:0000256" key="5">
    <source>
        <dbReference type="ARBA" id="ARBA00072139"/>
    </source>
</evidence>
<dbReference type="eggNOG" id="COG0388">
    <property type="taxonomic scope" value="Bacteria"/>
</dbReference>
<evidence type="ECO:0000256" key="3">
    <source>
        <dbReference type="ARBA" id="ARBA00039118"/>
    </source>
</evidence>
<dbReference type="PANTHER" id="PTHR47799:SF1">
    <property type="entry name" value="OMEGA-AMIDASE YAFV"/>
    <property type="match status" value="1"/>
</dbReference>
<evidence type="ECO:0000256" key="1">
    <source>
        <dbReference type="ARBA" id="ARBA00010613"/>
    </source>
</evidence>
<dbReference type="SUPFAM" id="SSF56317">
    <property type="entry name" value="Carbon-nitrogen hydrolase"/>
    <property type="match status" value="1"/>
</dbReference>
<dbReference type="OrthoDB" id="9811121at2"/>
<dbReference type="NCBIfam" id="NF007757">
    <property type="entry name" value="PRK10438.1"/>
    <property type="match status" value="1"/>
</dbReference>
<comment type="caution">
    <text evidence="7">The sequence shown here is derived from an EMBL/GenBank/DDBJ whole genome shotgun (WGS) entry which is preliminary data.</text>
</comment>
<dbReference type="InterPro" id="IPR003010">
    <property type="entry name" value="C-N_Hydrolase"/>
</dbReference>
<dbReference type="EC" id="3.5.1.3" evidence="3"/>
<organism evidence="7 8">
    <name type="scientific">Pseudoalteromonas ruthenica</name>
    <dbReference type="NCBI Taxonomy" id="151081"/>
    <lineage>
        <taxon>Bacteria</taxon>
        <taxon>Pseudomonadati</taxon>
        <taxon>Pseudomonadota</taxon>
        <taxon>Gammaproteobacteria</taxon>
        <taxon>Alteromonadales</taxon>
        <taxon>Pseudoalteromonadaceae</taxon>
        <taxon>Pseudoalteromonas</taxon>
    </lineage>
</organism>
<dbReference type="Proteomes" id="UP000033664">
    <property type="component" value="Unassembled WGS sequence"/>
</dbReference>
<comment type="similarity">
    <text evidence="1">Belongs to the carbon-nitrogen hydrolase superfamily. NIT1/NIT2 family.</text>
</comment>
<proteinExistence type="inferred from homology"/>
<keyword evidence="2 7" id="KW-0378">Hydrolase</keyword>
<dbReference type="GeneID" id="58228856"/>
<evidence type="ECO:0000256" key="2">
    <source>
        <dbReference type="ARBA" id="ARBA00022801"/>
    </source>
</evidence>
<protein>
    <recommendedName>
        <fullName evidence="5">Omega-amidase YafV</fullName>
        <ecNumber evidence="3">3.5.1.3</ecNumber>
    </recommendedName>
</protein>
<evidence type="ECO:0000313" key="8">
    <source>
        <dbReference type="Proteomes" id="UP000033664"/>
    </source>
</evidence>
<sequence>MSKLTVALLQHDIHWLDVEANLAHLATQLQSLPEVDLILLSETFATGFAVAEPNVERHSERIIAWLKDQAQRRQAVLCASVISAEETGKFNRLYWVQPSGELDYYDKRHLFCLGKEGEHMDAGTTRKVFTVKGVRVLPQVCYDLRFGVFQRNRNDYDVMVNIANWPAARRDAWDTLLKARAIENQCYVLAVNRVGEDGQGVEHNGGTAAYRFDGKLLAHGEDNKAQTIKVTLDLAQLEDYKESFPAWQDADDFELNL</sequence>
<evidence type="ECO:0000259" key="6">
    <source>
        <dbReference type="PROSITE" id="PS50263"/>
    </source>
</evidence>
<dbReference type="FunFam" id="3.60.110.10:FF:000004">
    <property type="entry name" value="Carbon-nitrogen hydrolase"/>
    <property type="match status" value="1"/>
</dbReference>
<dbReference type="EMBL" id="JXXZ01000008">
    <property type="protein sequence ID" value="KJY99245.1"/>
    <property type="molecule type" value="Genomic_DNA"/>
</dbReference>
<dbReference type="PANTHER" id="PTHR47799">
    <property type="entry name" value="OMEGA-AMIDASE YAFV"/>
    <property type="match status" value="1"/>
</dbReference>
<evidence type="ECO:0000256" key="4">
    <source>
        <dbReference type="ARBA" id="ARBA00052904"/>
    </source>
</evidence>
<accession>A0A0F4PPF1</accession>
<evidence type="ECO:0000313" key="7">
    <source>
        <dbReference type="EMBL" id="KJY99245.1"/>
    </source>
</evidence>
<reference evidence="7 8" key="1">
    <citation type="journal article" date="2015" name="BMC Genomics">
        <title>Genome mining reveals unlocked bioactive potential of marine Gram-negative bacteria.</title>
        <authorList>
            <person name="Machado H."/>
            <person name="Sonnenschein E.C."/>
            <person name="Melchiorsen J."/>
            <person name="Gram L."/>
        </authorList>
    </citation>
    <scope>NUCLEOTIDE SEQUENCE [LARGE SCALE GENOMIC DNA]</scope>
    <source>
        <strain evidence="7 8">S3137</strain>
    </source>
</reference>
<comment type="catalytic activity">
    <reaction evidence="4">
        <text>a monoamide of a dicarboxylate + H2O = a dicarboxylate + NH4(+)</text>
        <dbReference type="Rhea" id="RHEA:11716"/>
        <dbReference type="ChEBI" id="CHEBI:15377"/>
        <dbReference type="ChEBI" id="CHEBI:28938"/>
        <dbReference type="ChEBI" id="CHEBI:28965"/>
        <dbReference type="ChEBI" id="CHEBI:77450"/>
        <dbReference type="EC" id="3.5.1.3"/>
    </reaction>
</comment>
<dbReference type="InterPro" id="IPR052737">
    <property type="entry name" value="Omega-amidase_YafV"/>
</dbReference>
<dbReference type="InterPro" id="IPR036526">
    <property type="entry name" value="C-N_Hydrolase_sf"/>
</dbReference>
<dbReference type="PROSITE" id="PS50263">
    <property type="entry name" value="CN_HYDROLASE"/>
    <property type="match status" value="1"/>
</dbReference>
<keyword evidence="8" id="KW-1185">Reference proteome</keyword>
<feature type="domain" description="CN hydrolase" evidence="6">
    <location>
        <begin position="4"/>
        <end position="234"/>
    </location>
</feature>
<dbReference type="Gene3D" id="3.60.110.10">
    <property type="entry name" value="Carbon-nitrogen hydrolase"/>
    <property type="match status" value="1"/>
</dbReference>